<dbReference type="Pfam" id="PF14100">
    <property type="entry name" value="DUF6807"/>
    <property type="match status" value="1"/>
</dbReference>
<evidence type="ECO:0000313" key="2">
    <source>
        <dbReference type="EMBL" id="TDU66081.1"/>
    </source>
</evidence>
<keyword evidence="1" id="KW-0732">Signal</keyword>
<evidence type="ECO:0000313" key="3">
    <source>
        <dbReference type="Proteomes" id="UP000295662"/>
    </source>
</evidence>
<keyword evidence="2" id="KW-0560">Oxidoreductase</keyword>
<keyword evidence="2" id="KW-0503">Monooxygenase</keyword>
<gene>
    <name evidence="2" type="ORF">EI77_03818</name>
</gene>
<feature type="chain" id="PRO_5020259213" evidence="1">
    <location>
        <begin position="37"/>
        <end position="428"/>
    </location>
</feature>
<dbReference type="AlphaFoldDB" id="A0A4R7RL66"/>
<dbReference type="GO" id="GO:0004497">
    <property type="term" value="F:monooxygenase activity"/>
    <property type="evidence" value="ECO:0007669"/>
    <property type="project" value="UniProtKB-KW"/>
</dbReference>
<reference evidence="2 3" key="1">
    <citation type="submission" date="2019-03" db="EMBL/GenBank/DDBJ databases">
        <title>Genomic Encyclopedia of Archaeal and Bacterial Type Strains, Phase II (KMG-II): from individual species to whole genera.</title>
        <authorList>
            <person name="Goeker M."/>
        </authorList>
    </citation>
    <scope>NUCLEOTIDE SEQUENCE [LARGE SCALE GENOMIC DNA]</scope>
    <source>
        <strain evidence="2 3">ATCC 25309</strain>
    </source>
</reference>
<proteinExistence type="predicted"/>
<comment type="caution">
    <text evidence="2">The sequence shown here is derived from an EMBL/GenBank/DDBJ whole genome shotgun (WGS) entry which is preliminary data.</text>
</comment>
<organism evidence="2 3">
    <name type="scientific">Prosthecobacter fusiformis</name>
    <dbReference type="NCBI Taxonomy" id="48464"/>
    <lineage>
        <taxon>Bacteria</taxon>
        <taxon>Pseudomonadati</taxon>
        <taxon>Verrucomicrobiota</taxon>
        <taxon>Verrucomicrobiia</taxon>
        <taxon>Verrucomicrobiales</taxon>
        <taxon>Verrucomicrobiaceae</taxon>
        <taxon>Prosthecobacter</taxon>
    </lineage>
</organism>
<dbReference type="EMBL" id="SOCA01000009">
    <property type="protein sequence ID" value="TDU66081.1"/>
    <property type="molecule type" value="Genomic_DNA"/>
</dbReference>
<keyword evidence="3" id="KW-1185">Reference proteome</keyword>
<name>A0A4R7RL66_9BACT</name>
<protein>
    <submittedName>
        <fullName evidence="2">Methane monooxygenase PmoA-like</fullName>
    </submittedName>
</protein>
<evidence type="ECO:0000256" key="1">
    <source>
        <dbReference type="SAM" id="SignalP"/>
    </source>
</evidence>
<sequence>MRRVMNNGLQAPRLPLPTMKPILLLLLALASAPLLAAPGSITVHGGDADQTNAIVTFTAPQDWQGQHTLSGKGGSIVSTLQVDATGQAVMIVPQIGKGENITFAITPSSPPAAPQGLTVEKSGSLLRFTHHTHGKTQPVFDYQMEPGDVPAGVPEVFKHGAHLHPVYTPGGRLITGNHPADHRWHRGIWFAWTKTEFEGQHPDFWNQGKSDSKDKIAAQILGEVRFDSLLKSWGGPVQAGFLSKHRFLDHNSGTTKPVLDETWEVTAYALTTGDRPAYILDLVSTQTCATDSPLKLPEYHYGGLGVRGHEQWNPVDKVTMLTSNGDDRKKGDSTKAQWVQMGGDVDGQPAGMAILIHPENFRFPQPLRLNPKNPQLCIAPSQGGDWTIQPGQPYTSKYRFILTDGPADAKAIDTAWQAYAHPLKVTVE</sequence>
<dbReference type="Proteomes" id="UP000295662">
    <property type="component" value="Unassembled WGS sequence"/>
</dbReference>
<dbReference type="InterPro" id="IPR029475">
    <property type="entry name" value="DUF6807"/>
</dbReference>
<accession>A0A4R7RL66</accession>
<feature type="signal peptide" evidence="1">
    <location>
        <begin position="1"/>
        <end position="36"/>
    </location>
</feature>